<gene>
    <name evidence="1" type="ORF">FHS60_000278</name>
</gene>
<dbReference type="EMBL" id="JACICA010000001">
    <property type="protein sequence ID" value="MBB3701836.1"/>
    <property type="molecule type" value="Genomic_DNA"/>
</dbReference>
<proteinExistence type="predicted"/>
<dbReference type="Proteomes" id="UP000541425">
    <property type="component" value="Unassembled WGS sequence"/>
</dbReference>
<dbReference type="AlphaFoldDB" id="A0A7W5UG49"/>
<evidence type="ECO:0000313" key="2">
    <source>
        <dbReference type="Proteomes" id="UP000541425"/>
    </source>
</evidence>
<name>A0A7W5UG49_9BACT</name>
<evidence type="ECO:0000313" key="1">
    <source>
        <dbReference type="EMBL" id="MBB3701836.1"/>
    </source>
</evidence>
<organism evidence="1 2">
    <name type="scientific">Alloprevotella rava</name>
    <dbReference type="NCBI Taxonomy" id="671218"/>
    <lineage>
        <taxon>Bacteria</taxon>
        <taxon>Pseudomonadati</taxon>
        <taxon>Bacteroidota</taxon>
        <taxon>Bacteroidia</taxon>
        <taxon>Bacteroidales</taxon>
        <taxon>Prevotellaceae</taxon>
        <taxon>Alloprevotella</taxon>
    </lineage>
</organism>
<reference evidence="1 2" key="1">
    <citation type="submission" date="2020-08" db="EMBL/GenBank/DDBJ databases">
        <title>Genomic Encyclopedia of Type Strains, Phase IV (KMG-IV): sequencing the most valuable type-strain genomes for metagenomic binning, comparative biology and taxonomic classification.</title>
        <authorList>
            <person name="Goeker M."/>
        </authorList>
    </citation>
    <scope>NUCLEOTIDE SEQUENCE [LARGE SCALE GENOMIC DNA]</scope>
    <source>
        <strain evidence="1 2">DSM 22548</strain>
    </source>
</reference>
<comment type="caution">
    <text evidence="1">The sequence shown here is derived from an EMBL/GenBank/DDBJ whole genome shotgun (WGS) entry which is preliminary data.</text>
</comment>
<sequence>MIFECRLNEILFSKVFPSKLFHLSSYYILSQYK</sequence>
<protein>
    <submittedName>
        <fullName evidence="1">Uncharacterized protein</fullName>
    </submittedName>
</protein>
<accession>A0A7W5UG49</accession>